<feature type="compositionally biased region" description="Basic and acidic residues" evidence="1">
    <location>
        <begin position="176"/>
        <end position="209"/>
    </location>
</feature>
<keyword evidence="2" id="KW-0472">Membrane</keyword>
<feature type="compositionally biased region" description="Low complexity" evidence="1">
    <location>
        <begin position="319"/>
        <end position="331"/>
    </location>
</feature>
<proteinExistence type="predicted"/>
<dbReference type="Proteomes" id="UP001465755">
    <property type="component" value="Unassembled WGS sequence"/>
</dbReference>
<feature type="region of interest" description="Disordered" evidence="1">
    <location>
        <begin position="171"/>
        <end position="331"/>
    </location>
</feature>
<evidence type="ECO:0008006" key="5">
    <source>
        <dbReference type="Google" id="ProtNLM"/>
    </source>
</evidence>
<evidence type="ECO:0000313" key="4">
    <source>
        <dbReference type="Proteomes" id="UP001465755"/>
    </source>
</evidence>
<protein>
    <recommendedName>
        <fullName evidence="5">Transmembrane protein</fullName>
    </recommendedName>
</protein>
<evidence type="ECO:0000313" key="3">
    <source>
        <dbReference type="EMBL" id="KAK9794367.1"/>
    </source>
</evidence>
<evidence type="ECO:0000256" key="1">
    <source>
        <dbReference type="SAM" id="MobiDB-lite"/>
    </source>
</evidence>
<comment type="caution">
    <text evidence="3">The sequence shown here is derived from an EMBL/GenBank/DDBJ whole genome shotgun (WGS) entry which is preliminary data.</text>
</comment>
<reference evidence="3 4" key="1">
    <citation type="journal article" date="2024" name="Nat. Commun.">
        <title>Phylogenomics reveals the evolutionary origins of lichenization in chlorophyte algae.</title>
        <authorList>
            <person name="Puginier C."/>
            <person name="Libourel C."/>
            <person name="Otte J."/>
            <person name="Skaloud P."/>
            <person name="Haon M."/>
            <person name="Grisel S."/>
            <person name="Petersen M."/>
            <person name="Berrin J.G."/>
            <person name="Delaux P.M."/>
            <person name="Dal Grande F."/>
            <person name="Keller J."/>
        </authorList>
    </citation>
    <scope>NUCLEOTIDE SEQUENCE [LARGE SCALE GENOMIC DNA]</scope>
    <source>
        <strain evidence="3 4">SAG 2036</strain>
    </source>
</reference>
<feature type="transmembrane region" description="Helical" evidence="2">
    <location>
        <begin position="126"/>
        <end position="152"/>
    </location>
</feature>
<dbReference type="AlphaFoldDB" id="A0AAW1NRI1"/>
<keyword evidence="2" id="KW-1133">Transmembrane helix</keyword>
<keyword evidence="4" id="KW-1185">Reference proteome</keyword>
<keyword evidence="2" id="KW-0812">Transmembrane</keyword>
<gene>
    <name evidence="3" type="ORF">WJX73_007988</name>
</gene>
<feature type="region of interest" description="Disordered" evidence="1">
    <location>
        <begin position="474"/>
        <end position="533"/>
    </location>
</feature>
<evidence type="ECO:0000256" key="2">
    <source>
        <dbReference type="SAM" id="Phobius"/>
    </source>
</evidence>
<sequence>MNRLPTKRNSNVKWSSVKARQMMSCRRERSRHFTEMRRCVSASWVLLAVLVSVLCQVSSTDGLFTDHPSDLVNTASVKFCRGGHVANCRASESSWRVPGHQGPGWVEWTWMLLEELGKLRGFRWKALGLVVAVGCFSAYIFLNSACISTLLVRCTHLCPFWRDCLPEGDSLSDTQEEAHNDAELPAKLSGEAHRSSNKAGSDRAQRDTRQATTGLADRGAATPSAKAAVIVPPHSNHQSSSNSSSSSVCSDWGAAQQRDQVGAELPKEAPRKAPTVLVVPRRSLKAPTDAVSAKQKAVRGAETPRPAQNPQKHNGKQHAGSAGKAAAPASVAAPAETAAPLAAEPSWPVVTPSRPYAQVAREAAGGAITTGRPADRPTGPPQITLPHQIAPAPTQTPPAAFTASDNRWQLPQTQIPGHAIADPHHPAFPHPNFHVLPPPMEPSAPPSLFATSHYDPVMTPDVCNASLLGGGHRGLHTGGTNRGPDNRDPFMGDSLTSLAGISLRRRSAPLSPPAPQDDWSRSSDAQNDRAESW</sequence>
<organism evidence="3 4">
    <name type="scientific">Symbiochloris irregularis</name>
    <dbReference type="NCBI Taxonomy" id="706552"/>
    <lineage>
        <taxon>Eukaryota</taxon>
        <taxon>Viridiplantae</taxon>
        <taxon>Chlorophyta</taxon>
        <taxon>core chlorophytes</taxon>
        <taxon>Trebouxiophyceae</taxon>
        <taxon>Trebouxiales</taxon>
        <taxon>Trebouxiaceae</taxon>
        <taxon>Symbiochloris</taxon>
    </lineage>
</organism>
<dbReference type="EMBL" id="JALJOQ010000139">
    <property type="protein sequence ID" value="KAK9794367.1"/>
    <property type="molecule type" value="Genomic_DNA"/>
</dbReference>
<accession>A0AAW1NRI1</accession>
<feature type="compositionally biased region" description="Basic and acidic residues" evidence="1">
    <location>
        <begin position="518"/>
        <end position="533"/>
    </location>
</feature>
<name>A0AAW1NRI1_9CHLO</name>
<feature type="compositionally biased region" description="Low complexity" evidence="1">
    <location>
        <begin position="234"/>
        <end position="247"/>
    </location>
</feature>